<keyword evidence="2" id="KW-1185">Reference proteome</keyword>
<name>A0A8X6FPG6_TRICU</name>
<evidence type="ECO:0000313" key="1">
    <source>
        <dbReference type="EMBL" id="GFQ85927.1"/>
    </source>
</evidence>
<gene>
    <name evidence="1" type="ORF">TNCT_622061</name>
</gene>
<sequence>MINVVKTNEHVQESFSAILTAKVAIPVCSPTKEEEKIDDLKVVRTLCAQKTLKAVIDTSAQIFVVIADVIEGHSVDSGGANPNNVCIWRT</sequence>
<dbReference type="EMBL" id="BMAO01032953">
    <property type="protein sequence ID" value="GFQ85927.1"/>
    <property type="molecule type" value="Genomic_DNA"/>
</dbReference>
<reference evidence="1" key="1">
    <citation type="submission" date="2020-07" db="EMBL/GenBank/DDBJ databases">
        <title>Multicomponent nature underlies the extraordinary mechanical properties of spider dragline silk.</title>
        <authorList>
            <person name="Kono N."/>
            <person name="Nakamura H."/>
            <person name="Mori M."/>
            <person name="Yoshida Y."/>
            <person name="Ohtoshi R."/>
            <person name="Malay A.D."/>
            <person name="Moran D.A.P."/>
            <person name="Tomita M."/>
            <person name="Numata K."/>
            <person name="Arakawa K."/>
        </authorList>
    </citation>
    <scope>NUCLEOTIDE SEQUENCE</scope>
</reference>
<organism evidence="1 2">
    <name type="scientific">Trichonephila clavata</name>
    <name type="common">Joro spider</name>
    <name type="synonym">Nephila clavata</name>
    <dbReference type="NCBI Taxonomy" id="2740835"/>
    <lineage>
        <taxon>Eukaryota</taxon>
        <taxon>Metazoa</taxon>
        <taxon>Ecdysozoa</taxon>
        <taxon>Arthropoda</taxon>
        <taxon>Chelicerata</taxon>
        <taxon>Arachnida</taxon>
        <taxon>Araneae</taxon>
        <taxon>Araneomorphae</taxon>
        <taxon>Entelegynae</taxon>
        <taxon>Araneoidea</taxon>
        <taxon>Nephilidae</taxon>
        <taxon>Trichonephila</taxon>
    </lineage>
</organism>
<protein>
    <submittedName>
        <fullName evidence="1">Uncharacterized protein</fullName>
    </submittedName>
</protein>
<dbReference type="AlphaFoldDB" id="A0A8X6FPG6"/>
<dbReference type="Proteomes" id="UP000887116">
    <property type="component" value="Unassembled WGS sequence"/>
</dbReference>
<comment type="caution">
    <text evidence="1">The sequence shown here is derived from an EMBL/GenBank/DDBJ whole genome shotgun (WGS) entry which is preliminary data.</text>
</comment>
<evidence type="ECO:0000313" key="2">
    <source>
        <dbReference type="Proteomes" id="UP000887116"/>
    </source>
</evidence>
<accession>A0A8X6FPG6</accession>
<proteinExistence type="predicted"/>